<accession>A0A4R6UC69</accession>
<organism evidence="3 4">
    <name type="scientific">Actinorugispora endophytica</name>
    <dbReference type="NCBI Taxonomy" id="1605990"/>
    <lineage>
        <taxon>Bacteria</taxon>
        <taxon>Bacillati</taxon>
        <taxon>Actinomycetota</taxon>
        <taxon>Actinomycetes</taxon>
        <taxon>Streptosporangiales</taxon>
        <taxon>Nocardiopsidaceae</taxon>
        <taxon>Actinorugispora</taxon>
    </lineage>
</organism>
<proteinExistence type="predicted"/>
<dbReference type="RefSeq" id="WP_133743650.1">
    <property type="nucleotide sequence ID" value="NZ_SNYN01000036.1"/>
</dbReference>
<feature type="transmembrane region" description="Helical" evidence="2">
    <location>
        <begin position="121"/>
        <end position="141"/>
    </location>
</feature>
<evidence type="ECO:0000256" key="1">
    <source>
        <dbReference type="SAM" id="MobiDB-lite"/>
    </source>
</evidence>
<feature type="transmembrane region" description="Helical" evidence="2">
    <location>
        <begin position="6"/>
        <end position="23"/>
    </location>
</feature>
<reference evidence="3 4" key="1">
    <citation type="submission" date="2019-03" db="EMBL/GenBank/DDBJ databases">
        <title>Genomic Encyclopedia of Type Strains, Phase IV (KMG-IV): sequencing the most valuable type-strain genomes for metagenomic binning, comparative biology and taxonomic classification.</title>
        <authorList>
            <person name="Goeker M."/>
        </authorList>
    </citation>
    <scope>NUCLEOTIDE SEQUENCE [LARGE SCALE GENOMIC DNA]</scope>
    <source>
        <strain evidence="3 4">DSM 46770</strain>
    </source>
</reference>
<dbReference type="Proteomes" id="UP000295281">
    <property type="component" value="Unassembled WGS sequence"/>
</dbReference>
<feature type="compositionally biased region" description="Acidic residues" evidence="1">
    <location>
        <begin position="41"/>
        <end position="67"/>
    </location>
</feature>
<keyword evidence="2" id="KW-0812">Transmembrane</keyword>
<keyword evidence="4" id="KW-1185">Reference proteome</keyword>
<comment type="caution">
    <text evidence="3">The sequence shown here is derived from an EMBL/GenBank/DDBJ whole genome shotgun (WGS) entry which is preliminary data.</text>
</comment>
<feature type="region of interest" description="Disordered" evidence="1">
    <location>
        <begin position="167"/>
        <end position="187"/>
    </location>
</feature>
<dbReference type="EMBL" id="SNYN01000036">
    <property type="protein sequence ID" value="TDQ44268.1"/>
    <property type="molecule type" value="Genomic_DNA"/>
</dbReference>
<evidence type="ECO:0000313" key="3">
    <source>
        <dbReference type="EMBL" id="TDQ44268.1"/>
    </source>
</evidence>
<sequence>MSSSPLYLAIVVVWILVLVPMLLRRDAADPAAGGLRRGPAADDESDAVPDDEYEPVEYDAGTGDEEPDRTAGSRRDRTGETGDDGGSVEHEAASAPYFFEEPVRVSRARVIARRRRRTSGLVLLLAATGAAVGMGLGPWWVLVPPALLLLGHLVLLREAAKADAEQRAAEREHRRREEAARARRAEEEAAREAEIIELANRRNQVYDQYADAQLRAAGD</sequence>
<evidence type="ECO:0000256" key="2">
    <source>
        <dbReference type="SAM" id="Phobius"/>
    </source>
</evidence>
<feature type="compositionally biased region" description="Basic and acidic residues" evidence="1">
    <location>
        <begin position="68"/>
        <end position="80"/>
    </location>
</feature>
<feature type="region of interest" description="Disordered" evidence="1">
    <location>
        <begin position="30"/>
        <end position="93"/>
    </location>
</feature>
<gene>
    <name evidence="3" type="ORF">EV190_13625</name>
</gene>
<name>A0A4R6UC69_9ACTN</name>
<dbReference type="AlphaFoldDB" id="A0A4R6UC69"/>
<keyword evidence="2" id="KW-1133">Transmembrane helix</keyword>
<protein>
    <submittedName>
        <fullName evidence="3">Uncharacterized protein</fullName>
    </submittedName>
</protein>
<keyword evidence="2" id="KW-0472">Membrane</keyword>
<evidence type="ECO:0000313" key="4">
    <source>
        <dbReference type="Proteomes" id="UP000295281"/>
    </source>
</evidence>